<reference evidence="1 2" key="1">
    <citation type="journal article" date="2022" name="bioRxiv">
        <title>The genome of the oomycete Peronosclerospora sorghi, a cosmopolitan pathogen of maize and sorghum, is inflated with dispersed pseudogenes.</title>
        <authorList>
            <person name="Fletcher K."/>
            <person name="Martin F."/>
            <person name="Isakeit T."/>
            <person name="Cavanaugh K."/>
            <person name="Magill C."/>
            <person name="Michelmore R."/>
        </authorList>
    </citation>
    <scope>NUCLEOTIDE SEQUENCE [LARGE SCALE GENOMIC DNA]</scope>
    <source>
        <strain evidence="1">P6</strain>
    </source>
</reference>
<evidence type="ECO:0000313" key="2">
    <source>
        <dbReference type="Proteomes" id="UP001163321"/>
    </source>
</evidence>
<name>A0ACC0WCV7_9STRA</name>
<protein>
    <submittedName>
        <fullName evidence="1">Uncharacterized protein</fullName>
    </submittedName>
</protein>
<dbReference type="EMBL" id="CM047581">
    <property type="protein sequence ID" value="KAI9916397.1"/>
    <property type="molecule type" value="Genomic_DNA"/>
</dbReference>
<keyword evidence="2" id="KW-1185">Reference proteome</keyword>
<gene>
    <name evidence="1" type="ORF">PsorP6_017811</name>
</gene>
<proteinExistence type="predicted"/>
<evidence type="ECO:0000313" key="1">
    <source>
        <dbReference type="EMBL" id="KAI9916397.1"/>
    </source>
</evidence>
<sequence length="247" mass="26904">MAQKVLATPPDALVDVVDDVIECLVAFGVCGADDVARGRPETFELTHSVELLRQVLMDQLMHGDGNKGLEAGDMDDQAPVKARRMHLMWHVVTALTTLAVEAVDRRLDVQVAALDALFDGLTTHGRTLSSRAWHRLFKTVLLPLVDEVQALERTLPRGRVFQLPRGTRPEGTGSTPATVCRARVVPCFGHVYERVGYLPDVLSLVGKCLDAVDDESDESVATSTASAVEMLVTHGHKFSRSVGPDCR</sequence>
<organism evidence="1 2">
    <name type="scientific">Peronosclerospora sorghi</name>
    <dbReference type="NCBI Taxonomy" id="230839"/>
    <lineage>
        <taxon>Eukaryota</taxon>
        <taxon>Sar</taxon>
        <taxon>Stramenopiles</taxon>
        <taxon>Oomycota</taxon>
        <taxon>Peronosporomycetes</taxon>
        <taxon>Peronosporales</taxon>
        <taxon>Peronosporaceae</taxon>
        <taxon>Peronosclerospora</taxon>
    </lineage>
</organism>
<dbReference type="Proteomes" id="UP001163321">
    <property type="component" value="Chromosome 2"/>
</dbReference>
<accession>A0ACC0WCV7</accession>
<comment type="caution">
    <text evidence="1">The sequence shown here is derived from an EMBL/GenBank/DDBJ whole genome shotgun (WGS) entry which is preliminary data.</text>
</comment>